<keyword evidence="2" id="KW-1185">Reference proteome</keyword>
<evidence type="ECO:0000313" key="1">
    <source>
        <dbReference type="EMBL" id="AZA13170.1"/>
    </source>
</evidence>
<accession>A0A3G6J9P8</accession>
<proteinExistence type="predicted"/>
<dbReference type="KEGG" id="ccho:CCHOA_03805"/>
<dbReference type="AlphaFoldDB" id="A0A3G6J9P8"/>
<evidence type="ECO:0000313" key="2">
    <source>
        <dbReference type="Proteomes" id="UP000269019"/>
    </source>
</evidence>
<gene>
    <name evidence="1" type="ORF">CCHOA_03805</name>
</gene>
<name>A0A3G6J9P8_9CORY</name>
<sequence>MLLVQTLPWPQLAIRRRNSGVSGRWSIASSGAIARAGVEIFCAAVIYRMQYVQLLGISLERLPVFMRYAARSITANETVNTASLVSWWETCCAQHCGVRMEAMPMAVRDWALQVVVHCVVGEMHVAGVEDCVVVVRGRIAAL</sequence>
<organism evidence="1 2">
    <name type="scientific">Corynebacterium choanae</name>
    <dbReference type="NCBI Taxonomy" id="1862358"/>
    <lineage>
        <taxon>Bacteria</taxon>
        <taxon>Bacillati</taxon>
        <taxon>Actinomycetota</taxon>
        <taxon>Actinomycetes</taxon>
        <taxon>Mycobacteriales</taxon>
        <taxon>Corynebacteriaceae</taxon>
        <taxon>Corynebacterium</taxon>
    </lineage>
</organism>
<reference evidence="1 2" key="1">
    <citation type="submission" date="2018-11" db="EMBL/GenBank/DDBJ databases">
        <authorList>
            <person name="Kleinhagauer T."/>
            <person name="Glaeser S.P."/>
            <person name="Spergser J."/>
            <person name="Ruckert C."/>
            <person name="Kaempfer P."/>
            <person name="Busse H.-J."/>
        </authorList>
    </citation>
    <scope>NUCLEOTIDE SEQUENCE [LARGE SCALE GENOMIC DNA]</scope>
    <source>
        <strain evidence="1 2">200CH</strain>
    </source>
</reference>
<protein>
    <submittedName>
        <fullName evidence="1">Uncharacterized protein</fullName>
    </submittedName>
</protein>
<dbReference type="Proteomes" id="UP000269019">
    <property type="component" value="Chromosome"/>
</dbReference>
<dbReference type="EMBL" id="CP033896">
    <property type="protein sequence ID" value="AZA13170.1"/>
    <property type="molecule type" value="Genomic_DNA"/>
</dbReference>